<accession>A0ABU8GDY3</accession>
<feature type="domain" description="VOC" evidence="1">
    <location>
        <begin position="19"/>
        <end position="137"/>
    </location>
</feature>
<dbReference type="CDD" id="cd07247">
    <property type="entry name" value="SgaA_N_like"/>
    <property type="match status" value="1"/>
</dbReference>
<dbReference type="EMBL" id="JBBAYM010000009">
    <property type="protein sequence ID" value="MEI5610571.1"/>
    <property type="molecule type" value="Genomic_DNA"/>
</dbReference>
<name>A0ABU8GDY3_9ACTN</name>
<dbReference type="InterPro" id="IPR037523">
    <property type="entry name" value="VOC_core"/>
</dbReference>
<evidence type="ECO:0000313" key="2">
    <source>
        <dbReference type="EMBL" id="MEI5610571.1"/>
    </source>
</evidence>
<protein>
    <submittedName>
        <fullName evidence="2">VOC family protein</fullName>
    </submittedName>
</protein>
<evidence type="ECO:0000313" key="3">
    <source>
        <dbReference type="Proteomes" id="UP001365781"/>
    </source>
</evidence>
<reference evidence="2 3" key="1">
    <citation type="submission" date="2024-03" db="EMBL/GenBank/DDBJ databases">
        <title>First Report of Pectobacterium brasiliscabiei causing potato scab in china.</title>
        <authorList>
            <person name="Handique U."/>
        </authorList>
    </citation>
    <scope>NUCLEOTIDE SEQUENCE [LARGE SCALE GENOMIC DNA]</scope>
    <source>
        <strain evidence="2 3">ZRIMU1503</strain>
    </source>
</reference>
<dbReference type="Pfam" id="PF00903">
    <property type="entry name" value="Glyoxalase"/>
    <property type="match status" value="1"/>
</dbReference>
<keyword evidence="3" id="KW-1185">Reference proteome</keyword>
<dbReference type="PROSITE" id="PS51819">
    <property type="entry name" value="VOC"/>
    <property type="match status" value="1"/>
</dbReference>
<dbReference type="SUPFAM" id="SSF54593">
    <property type="entry name" value="Glyoxalase/Bleomycin resistance protein/Dihydroxybiphenyl dioxygenase"/>
    <property type="match status" value="1"/>
</dbReference>
<gene>
    <name evidence="2" type="ORF">WB403_15480</name>
</gene>
<dbReference type="PANTHER" id="PTHR33993">
    <property type="entry name" value="GLYOXALASE-RELATED"/>
    <property type="match status" value="1"/>
</dbReference>
<dbReference type="InterPro" id="IPR029068">
    <property type="entry name" value="Glyas_Bleomycin-R_OHBP_Dase"/>
</dbReference>
<dbReference type="InterPro" id="IPR052164">
    <property type="entry name" value="Anthracycline_SecMetBiosynth"/>
</dbReference>
<dbReference type="Gene3D" id="3.10.180.10">
    <property type="entry name" value="2,3-Dihydroxybiphenyl 1,2-Dioxygenase, domain 1"/>
    <property type="match status" value="2"/>
</dbReference>
<proteinExistence type="predicted"/>
<evidence type="ECO:0000259" key="1">
    <source>
        <dbReference type="PROSITE" id="PS51819"/>
    </source>
</evidence>
<dbReference type="Proteomes" id="UP001365781">
    <property type="component" value="Unassembled WGS sequence"/>
</dbReference>
<dbReference type="PANTHER" id="PTHR33993:SF14">
    <property type="entry name" value="GB|AAF24581.1"/>
    <property type="match status" value="1"/>
</dbReference>
<organism evidence="2 3">
    <name type="scientific">Streptomyces brasiliscabiei</name>
    <dbReference type="NCBI Taxonomy" id="2736302"/>
    <lineage>
        <taxon>Bacteria</taxon>
        <taxon>Bacillati</taxon>
        <taxon>Actinomycetota</taxon>
        <taxon>Actinomycetes</taxon>
        <taxon>Kitasatosporales</taxon>
        <taxon>Streptomycetaceae</taxon>
        <taxon>Streptomyces</taxon>
    </lineage>
</organism>
<dbReference type="InterPro" id="IPR004360">
    <property type="entry name" value="Glyas_Fos-R_dOase_dom"/>
</dbReference>
<comment type="caution">
    <text evidence="2">The sequence shown here is derived from an EMBL/GenBank/DDBJ whole genome shotgun (WGS) entry which is preliminary data.</text>
</comment>
<dbReference type="RefSeq" id="WP_336540216.1">
    <property type="nucleotide sequence ID" value="NZ_JBBAYL010000013.1"/>
</dbReference>
<sequence length="257" mass="27656">MTAAPAAPGAPPGPDAPLGFCWMDLKTHDLPGTGAFLAAALGWHCAVDEDDWRRATKISTADGHPVGGVSDLAQPVYPPGTPAHIAYYLAVDDLDRRTDRAVARGAELVVPPFDAGDQGRMSTLVDPVGAAVSLWQPYRFGGWRIPPGSSNTPHRMTLACERPDRARDFYREVTGVDVARADFTEVARADRADAATARTAPRWELTVGADDLTAVAARVHAHGRGRASWPDDPDRSVLRLTSPDGLTLRVVRARRRI</sequence>